<dbReference type="CDD" id="cd04187">
    <property type="entry name" value="DPM1_like_bac"/>
    <property type="match status" value="1"/>
</dbReference>
<dbReference type="GO" id="GO:0016757">
    <property type="term" value="F:glycosyltransferase activity"/>
    <property type="evidence" value="ECO:0007669"/>
    <property type="project" value="UniProtKB-KW"/>
</dbReference>
<keyword evidence="4" id="KW-0328">Glycosyltransferase</keyword>
<keyword evidence="2" id="KW-0472">Membrane</keyword>
<dbReference type="RefSeq" id="WP_283230022.1">
    <property type="nucleotide sequence ID" value="NZ_JASGBQ010000003.1"/>
</dbReference>
<comment type="caution">
    <text evidence="4">The sequence shown here is derived from an EMBL/GenBank/DDBJ whole genome shotgun (WGS) entry which is preliminary data.</text>
</comment>
<sequence>MSSVDIIVPCYNEEAVLETFYRVTEETLSSMTGYQFTYIFVDDGSRDSTLAKMKALAKSHSNVRYLSFSRNFGKEAAMYAGLKHSSGDLVIVMDADLQHPPAMIPEMMKGIEEGYDCAAARRTTRAGESRIRSAFSNLFYRVSNKMSDVKMPQDAVDFRIMTRQMVNSILELSEVERFSKGIFAWVGFDTKWYPYENVERTLGTTKWSFRGLLKYAIDGITSFSISPLRLVSGMGFLISIVAFIYIIATLIQTLIFGIDVPGYVTTLCAVLFLGGIIELSIGILGEYIAHIYMEAKDRPIYIIKSTNLSDRDGKHESEPHAKTDPSDNAS</sequence>
<dbReference type="Gene3D" id="3.90.550.10">
    <property type="entry name" value="Spore Coat Polysaccharide Biosynthesis Protein SpsA, Chain A"/>
    <property type="match status" value="1"/>
</dbReference>
<keyword evidence="2" id="KW-1133">Transmembrane helix</keyword>
<evidence type="ECO:0000259" key="3">
    <source>
        <dbReference type="Pfam" id="PF00535"/>
    </source>
</evidence>
<dbReference type="PANTHER" id="PTHR48090">
    <property type="entry name" value="UNDECAPRENYL-PHOSPHATE 4-DEOXY-4-FORMAMIDO-L-ARABINOSE TRANSFERASE-RELATED"/>
    <property type="match status" value="1"/>
</dbReference>
<feature type="transmembrane region" description="Helical" evidence="2">
    <location>
        <begin position="236"/>
        <end position="258"/>
    </location>
</feature>
<evidence type="ECO:0000313" key="4">
    <source>
        <dbReference type="EMBL" id="MDI9241513.1"/>
    </source>
</evidence>
<keyword evidence="5" id="KW-1185">Reference proteome</keyword>
<dbReference type="EC" id="2.4.-.-" evidence="4"/>
<evidence type="ECO:0000256" key="1">
    <source>
        <dbReference type="SAM" id="MobiDB-lite"/>
    </source>
</evidence>
<protein>
    <submittedName>
        <fullName evidence="4">Glycosyltransferase family 2 protein</fullName>
        <ecNumber evidence="4">2.4.-.-</ecNumber>
    </submittedName>
</protein>
<dbReference type="GO" id="GO:0005886">
    <property type="term" value="C:plasma membrane"/>
    <property type="evidence" value="ECO:0007669"/>
    <property type="project" value="TreeGrafter"/>
</dbReference>
<name>A0AAP4F099_9FIRM</name>
<keyword evidence="4" id="KW-0808">Transferase</keyword>
<feature type="transmembrane region" description="Helical" evidence="2">
    <location>
        <begin position="264"/>
        <end position="289"/>
    </location>
</feature>
<dbReference type="InterPro" id="IPR029044">
    <property type="entry name" value="Nucleotide-diphossugar_trans"/>
</dbReference>
<dbReference type="InterPro" id="IPR001173">
    <property type="entry name" value="Glyco_trans_2-like"/>
</dbReference>
<dbReference type="Pfam" id="PF00535">
    <property type="entry name" value="Glycos_transf_2"/>
    <property type="match status" value="1"/>
</dbReference>
<keyword evidence="2" id="KW-0812">Transmembrane</keyword>
<gene>
    <name evidence="4" type="ORF">QJ036_03345</name>
</gene>
<dbReference type="InterPro" id="IPR050256">
    <property type="entry name" value="Glycosyltransferase_2"/>
</dbReference>
<feature type="region of interest" description="Disordered" evidence="1">
    <location>
        <begin position="309"/>
        <end position="330"/>
    </location>
</feature>
<evidence type="ECO:0000313" key="5">
    <source>
        <dbReference type="Proteomes" id="UP001300383"/>
    </source>
</evidence>
<reference evidence="4 5" key="1">
    <citation type="submission" date="2023-05" db="EMBL/GenBank/DDBJ databases">
        <title>[ruminococcus] sp. nov., isolated from a pig farm feces dump.</title>
        <authorList>
            <person name="Chang Y.-H."/>
        </authorList>
    </citation>
    <scope>NUCLEOTIDE SEQUENCE [LARGE SCALE GENOMIC DNA]</scope>
    <source>
        <strain evidence="4 5">YH-rum2234</strain>
    </source>
</reference>
<proteinExistence type="predicted"/>
<feature type="domain" description="Glycosyltransferase 2-like" evidence="3">
    <location>
        <begin position="6"/>
        <end position="166"/>
    </location>
</feature>
<dbReference type="Proteomes" id="UP001300383">
    <property type="component" value="Unassembled WGS sequence"/>
</dbReference>
<dbReference type="PANTHER" id="PTHR48090:SF8">
    <property type="entry name" value="GLYCOSYLTRANSFERASE CSBB-RELATED"/>
    <property type="match status" value="1"/>
</dbReference>
<dbReference type="AlphaFoldDB" id="A0AAP4F099"/>
<organism evidence="4 5">
    <name type="scientific">Fusibacillus kribbianus</name>
    <dbReference type="NCBI Taxonomy" id="3044208"/>
    <lineage>
        <taxon>Bacteria</taxon>
        <taxon>Bacillati</taxon>
        <taxon>Bacillota</taxon>
        <taxon>Clostridia</taxon>
        <taxon>Lachnospirales</taxon>
        <taxon>Lachnospiraceae</taxon>
        <taxon>Fusibacillus</taxon>
    </lineage>
</organism>
<dbReference type="SUPFAM" id="SSF53448">
    <property type="entry name" value="Nucleotide-diphospho-sugar transferases"/>
    <property type="match status" value="1"/>
</dbReference>
<accession>A0AAP4F099</accession>
<evidence type="ECO:0000256" key="2">
    <source>
        <dbReference type="SAM" id="Phobius"/>
    </source>
</evidence>
<dbReference type="EMBL" id="JASGBQ010000003">
    <property type="protein sequence ID" value="MDI9241513.1"/>
    <property type="molecule type" value="Genomic_DNA"/>
</dbReference>